<dbReference type="SUPFAM" id="SSF53474">
    <property type="entry name" value="alpha/beta-Hydrolases"/>
    <property type="match status" value="1"/>
</dbReference>
<dbReference type="InterPro" id="IPR029058">
    <property type="entry name" value="AB_hydrolase_fold"/>
</dbReference>
<comment type="caution">
    <text evidence="1">The sequence shown here is derived from an EMBL/GenBank/DDBJ whole genome shotgun (WGS) entry which is preliminary data.</text>
</comment>
<sequence length="210" mass="24443">MPGLAASPKIFEKIQLPEEQFEVHLLEWFLPKPNETLEGYAERMAEEIKHDDAVLIGVSFGGILVQEIAKIKQVRKTIIISSVKCADEFPMRMKLAKNTKAYKLIPTSMFSNVEFLLKYGMGERVKERLELYKMYLSVNDKKYLDWAIENVLLWNRKEIDEKVVHIHGDNDDVFPIKNIKNCIVVKGGTHAMILFKYKWMNENLPRIITE</sequence>
<dbReference type="EMBL" id="VLKQ01000013">
    <property type="protein sequence ID" value="TWI09256.1"/>
    <property type="molecule type" value="Genomic_DNA"/>
</dbReference>
<keyword evidence="2" id="KW-1185">Reference proteome</keyword>
<evidence type="ECO:0000313" key="2">
    <source>
        <dbReference type="Proteomes" id="UP000319848"/>
    </source>
</evidence>
<dbReference type="Proteomes" id="UP000319848">
    <property type="component" value="Unassembled WGS sequence"/>
</dbReference>
<dbReference type="Gene3D" id="3.40.50.1820">
    <property type="entry name" value="alpha/beta hydrolase"/>
    <property type="match status" value="1"/>
</dbReference>
<evidence type="ECO:0000313" key="1">
    <source>
        <dbReference type="EMBL" id="TWI09256.1"/>
    </source>
</evidence>
<dbReference type="AlphaFoldDB" id="A0A562LNU6"/>
<name>A0A562LNU6_9FLAO</name>
<dbReference type="STRING" id="1341154.FCR2A7T_18460"/>
<organism evidence="1 2">
    <name type="scientific">Flavobacterium cauense R2A-7</name>
    <dbReference type="NCBI Taxonomy" id="1341154"/>
    <lineage>
        <taxon>Bacteria</taxon>
        <taxon>Pseudomonadati</taxon>
        <taxon>Bacteroidota</taxon>
        <taxon>Flavobacteriia</taxon>
        <taxon>Flavobacteriales</taxon>
        <taxon>Flavobacteriaceae</taxon>
        <taxon>Flavobacterium</taxon>
    </lineage>
</organism>
<evidence type="ECO:0008006" key="3">
    <source>
        <dbReference type="Google" id="ProtNLM"/>
    </source>
</evidence>
<protein>
    <recommendedName>
        <fullName evidence="3">Pimeloyl-ACP methyl ester carboxylesterase</fullName>
    </recommendedName>
</protein>
<accession>A0A562LNU6</accession>
<reference evidence="1 2" key="1">
    <citation type="journal article" date="2015" name="Stand. Genomic Sci.">
        <title>Genomic Encyclopedia of Bacterial and Archaeal Type Strains, Phase III: the genomes of soil and plant-associated and newly described type strains.</title>
        <authorList>
            <person name="Whitman W.B."/>
            <person name="Woyke T."/>
            <person name="Klenk H.P."/>
            <person name="Zhou Y."/>
            <person name="Lilburn T.G."/>
            <person name="Beck B.J."/>
            <person name="De Vos P."/>
            <person name="Vandamme P."/>
            <person name="Eisen J.A."/>
            <person name="Garrity G."/>
            <person name="Hugenholtz P."/>
            <person name="Kyrpides N.C."/>
        </authorList>
    </citation>
    <scope>NUCLEOTIDE SEQUENCE [LARGE SCALE GENOMIC DNA]</scope>
    <source>
        <strain evidence="1 2">CGMCC 1.7270</strain>
    </source>
</reference>
<gene>
    <name evidence="1" type="ORF">IP98_02612</name>
</gene>
<proteinExistence type="predicted"/>